<reference evidence="4" key="2">
    <citation type="submission" date="2023-07" db="EMBL/GenBank/DDBJ databases">
        <title>SVep1, a Temperate Phage of Human Oral Commensal Streptococcus vestibularis.</title>
        <authorList>
            <person name="Wu M."/>
            <person name="Zhu Y."/>
            <person name="Li Y."/>
        </authorList>
    </citation>
    <scope>NUCLEOTIDE SEQUENCE</scope>
    <source>
        <strain evidence="4">SVE8</strain>
    </source>
</reference>
<keyword evidence="2" id="KW-0472">Membrane</keyword>
<keyword evidence="2" id="KW-1133">Transmembrane helix</keyword>
<protein>
    <submittedName>
        <fullName evidence="3">Uncharacterized protein</fullName>
    </submittedName>
</protein>
<accession>A0A3E4XJL9</accession>
<reference evidence="3" key="1">
    <citation type="submission" date="2021-05" db="EMBL/GenBank/DDBJ databases">
        <title>Infant gut strain persistence is associated with maternal origin, phylogeny, and functional potential including surface adhesion and iron acquisition.</title>
        <authorList>
            <person name="Lou Y.C."/>
        </authorList>
    </citation>
    <scope>NUCLEOTIDE SEQUENCE</scope>
    <source>
        <strain evidence="3">L3_122_031G1_dasL3_122_031G1_maxbin2.maxbin.025s ta_sub</strain>
    </source>
</reference>
<dbReference type="Proteomes" id="UP001172310">
    <property type="component" value="Unassembled WGS sequence"/>
</dbReference>
<dbReference type="AlphaFoldDB" id="A0A3E4XJL9"/>
<evidence type="ECO:0000313" key="5">
    <source>
        <dbReference type="Proteomes" id="UP000703822"/>
    </source>
</evidence>
<evidence type="ECO:0000313" key="3">
    <source>
        <dbReference type="EMBL" id="MBS6097495.1"/>
    </source>
</evidence>
<evidence type="ECO:0000256" key="1">
    <source>
        <dbReference type="SAM" id="MobiDB-lite"/>
    </source>
</evidence>
<feature type="region of interest" description="Disordered" evidence="1">
    <location>
        <begin position="1"/>
        <end position="26"/>
    </location>
</feature>
<feature type="compositionally biased region" description="Basic residues" evidence="1">
    <location>
        <begin position="17"/>
        <end position="26"/>
    </location>
</feature>
<dbReference type="EMBL" id="JAHAGS010000048">
    <property type="protein sequence ID" value="MBS6097495.1"/>
    <property type="molecule type" value="Genomic_DNA"/>
</dbReference>
<sequence>MTKKSKFEKGNSSLSNKKLKKVTSKRNSWKHQMYELEIAIAKESSNKKRDELIKLHNGYMSEYNSLKKQVIWLAVLGVCFLIVLMIFGYFIWNSYNSESMSYTSSWIQERVISIVKI</sequence>
<evidence type="ECO:0000256" key="2">
    <source>
        <dbReference type="SAM" id="Phobius"/>
    </source>
</evidence>
<gene>
    <name evidence="3" type="ORF">KH901_03340</name>
    <name evidence="4" type="ORF">QY913_01955</name>
</gene>
<comment type="caution">
    <text evidence="3">The sequence shown here is derived from an EMBL/GenBank/DDBJ whole genome shotgun (WGS) entry which is preliminary data.</text>
</comment>
<dbReference type="RefSeq" id="WP_117646904.1">
    <property type="nucleotide sequence ID" value="NZ_CABMFU010000002.1"/>
</dbReference>
<organism evidence="3 5">
    <name type="scientific">Streptococcus vestibularis</name>
    <dbReference type="NCBI Taxonomy" id="1343"/>
    <lineage>
        <taxon>Bacteria</taxon>
        <taxon>Bacillati</taxon>
        <taxon>Bacillota</taxon>
        <taxon>Bacilli</taxon>
        <taxon>Lactobacillales</taxon>
        <taxon>Streptococcaceae</taxon>
        <taxon>Streptococcus</taxon>
    </lineage>
</organism>
<dbReference type="Proteomes" id="UP000703822">
    <property type="component" value="Unassembled WGS sequence"/>
</dbReference>
<dbReference type="EMBL" id="JAUJGC010000007">
    <property type="protein sequence ID" value="MDN5268938.1"/>
    <property type="molecule type" value="Genomic_DNA"/>
</dbReference>
<keyword evidence="2" id="KW-0812">Transmembrane</keyword>
<name>A0A3E4XJL9_STRVE</name>
<feature type="transmembrane region" description="Helical" evidence="2">
    <location>
        <begin position="70"/>
        <end position="92"/>
    </location>
</feature>
<proteinExistence type="predicted"/>
<evidence type="ECO:0000313" key="4">
    <source>
        <dbReference type="EMBL" id="MDN5268938.1"/>
    </source>
</evidence>